<comment type="caution">
    <text evidence="2">The sequence shown here is derived from an EMBL/GenBank/DDBJ whole genome shotgun (WGS) entry which is preliminary data.</text>
</comment>
<evidence type="ECO:0000313" key="3">
    <source>
        <dbReference type="Proteomes" id="UP001218188"/>
    </source>
</evidence>
<evidence type="ECO:0000256" key="1">
    <source>
        <dbReference type="SAM" id="MobiDB-lite"/>
    </source>
</evidence>
<organism evidence="2 3">
    <name type="scientific">Mycena alexandri</name>
    <dbReference type="NCBI Taxonomy" id="1745969"/>
    <lineage>
        <taxon>Eukaryota</taxon>
        <taxon>Fungi</taxon>
        <taxon>Dikarya</taxon>
        <taxon>Basidiomycota</taxon>
        <taxon>Agaricomycotina</taxon>
        <taxon>Agaricomycetes</taxon>
        <taxon>Agaricomycetidae</taxon>
        <taxon>Agaricales</taxon>
        <taxon>Marasmiineae</taxon>
        <taxon>Mycenaceae</taxon>
        <taxon>Mycena</taxon>
    </lineage>
</organism>
<gene>
    <name evidence="2" type="ORF">C8F04DRAFT_1191918</name>
</gene>
<keyword evidence="3" id="KW-1185">Reference proteome</keyword>
<dbReference type="EMBL" id="JARJCM010000161">
    <property type="protein sequence ID" value="KAJ7025003.1"/>
    <property type="molecule type" value="Genomic_DNA"/>
</dbReference>
<name>A0AAD6SC47_9AGAR</name>
<dbReference type="Proteomes" id="UP001218188">
    <property type="component" value="Unassembled WGS sequence"/>
</dbReference>
<dbReference type="AlphaFoldDB" id="A0AAD6SC47"/>
<protein>
    <submittedName>
        <fullName evidence="2">Uncharacterized protein</fullName>
    </submittedName>
</protein>
<evidence type="ECO:0000313" key="2">
    <source>
        <dbReference type="EMBL" id="KAJ7025003.1"/>
    </source>
</evidence>
<reference evidence="2" key="1">
    <citation type="submission" date="2023-03" db="EMBL/GenBank/DDBJ databases">
        <title>Massive genome expansion in bonnet fungi (Mycena s.s.) driven by repeated elements and novel gene families across ecological guilds.</title>
        <authorList>
            <consortium name="Lawrence Berkeley National Laboratory"/>
            <person name="Harder C.B."/>
            <person name="Miyauchi S."/>
            <person name="Viragh M."/>
            <person name="Kuo A."/>
            <person name="Thoen E."/>
            <person name="Andreopoulos B."/>
            <person name="Lu D."/>
            <person name="Skrede I."/>
            <person name="Drula E."/>
            <person name="Henrissat B."/>
            <person name="Morin E."/>
            <person name="Kohler A."/>
            <person name="Barry K."/>
            <person name="LaButti K."/>
            <person name="Morin E."/>
            <person name="Salamov A."/>
            <person name="Lipzen A."/>
            <person name="Mereny Z."/>
            <person name="Hegedus B."/>
            <person name="Baldrian P."/>
            <person name="Stursova M."/>
            <person name="Weitz H."/>
            <person name="Taylor A."/>
            <person name="Grigoriev I.V."/>
            <person name="Nagy L.G."/>
            <person name="Martin F."/>
            <person name="Kauserud H."/>
        </authorList>
    </citation>
    <scope>NUCLEOTIDE SEQUENCE</scope>
    <source>
        <strain evidence="2">CBHHK200</strain>
    </source>
</reference>
<proteinExistence type="predicted"/>
<accession>A0AAD6SC47</accession>
<sequence>MSISPNDTVLATKVARTQAPRCDGREVPRAPEATQGMTRSHLNARDIVNWLQRFKQQQHFNCRSPELWFYRFRSNQLVFDLKHSYCRNHIMGLIDCVPAFGARNETGSRIYACSFYELGTPGLCPNGASLTQSRWLFKPDCQVLLVGPGSTGFQLLPSPRLKLSIEQLFSWLKNQRPKSPRRAFNMCTDHCTYTSPRPADSDSDLTASKQAAIESRQRASFGASRAHLIDCQDPDRDRNRDQTYRYAPRSRAASGCERERPNKSVLREVYAAGGKSPLVNASVQCSKSTKGEGSIGAISSENAKLVSAQKTKGTREKTYVAGGEIKNVRGPSNTFGFKLLRTERVRWLDLEVSWIEIWDKVKDQRAVETVVQHCNYAGLEKEWMNERRMKGGGYGMVLMPPLKKELSKYEVRHGVAEERSGNFNRTVESRLVYDLASDEEIVQSWRRIIKEGDLERE</sequence>
<feature type="compositionally biased region" description="Basic and acidic residues" evidence="1">
    <location>
        <begin position="227"/>
        <end position="243"/>
    </location>
</feature>
<feature type="region of interest" description="Disordered" evidence="1">
    <location>
        <begin position="224"/>
        <end position="258"/>
    </location>
</feature>